<dbReference type="PANTHER" id="PTHR44757">
    <property type="entry name" value="DIGUANYLATE CYCLASE DGCP"/>
    <property type="match status" value="1"/>
</dbReference>
<evidence type="ECO:0000313" key="5">
    <source>
        <dbReference type="Proteomes" id="UP000233387"/>
    </source>
</evidence>
<reference evidence="4 5" key="1">
    <citation type="submission" date="2017-06" db="EMBL/GenBank/DDBJ databases">
        <title>Raineya orbicola gen. nov., sp. nov. a slightly thermophilic bacterium of the phylum Bacteroidetes and the description of Raineyaceae fam. nov.</title>
        <authorList>
            <person name="Albuquerque L."/>
            <person name="Polonia A.R.M."/>
            <person name="Barroso C."/>
            <person name="Froufe H.J.C."/>
            <person name="Lage O."/>
            <person name="Lobo-Da-Cunha A."/>
            <person name="Egas C."/>
            <person name="Da Costa M.S."/>
        </authorList>
    </citation>
    <scope>NUCLEOTIDE SEQUENCE [LARGE SCALE GENOMIC DNA]</scope>
    <source>
        <strain evidence="4 5">SPSPC-11</strain>
    </source>
</reference>
<dbReference type="SMART" id="SM00086">
    <property type="entry name" value="PAC"/>
    <property type="match status" value="1"/>
</dbReference>
<dbReference type="InterPro" id="IPR001610">
    <property type="entry name" value="PAC"/>
</dbReference>
<evidence type="ECO:0000256" key="1">
    <source>
        <dbReference type="SAM" id="Coils"/>
    </source>
</evidence>
<keyword evidence="5" id="KW-1185">Reference proteome</keyword>
<dbReference type="SUPFAM" id="SSF55785">
    <property type="entry name" value="PYP-like sensor domain (PAS domain)"/>
    <property type="match status" value="1"/>
</dbReference>
<evidence type="ECO:0000313" key="4">
    <source>
        <dbReference type="EMBL" id="PKQ67029.1"/>
    </source>
</evidence>
<protein>
    <submittedName>
        <fullName evidence="4">PAS domain S-box protein</fullName>
    </submittedName>
</protein>
<dbReference type="SMART" id="SM00091">
    <property type="entry name" value="PAS"/>
    <property type="match status" value="2"/>
</dbReference>
<comment type="caution">
    <text evidence="4">The sequence shown here is derived from an EMBL/GenBank/DDBJ whole genome shotgun (WGS) entry which is preliminary data.</text>
</comment>
<dbReference type="InterPro" id="IPR000700">
    <property type="entry name" value="PAS-assoc_C"/>
</dbReference>
<dbReference type="InterPro" id="IPR000014">
    <property type="entry name" value="PAS"/>
</dbReference>
<feature type="domain" description="PAS" evidence="2">
    <location>
        <begin position="163"/>
        <end position="214"/>
    </location>
</feature>
<dbReference type="NCBIfam" id="TIGR00229">
    <property type="entry name" value="sensory_box"/>
    <property type="match status" value="1"/>
</dbReference>
<organism evidence="4 5">
    <name type="scientific">Raineya orbicola</name>
    <dbReference type="NCBI Taxonomy" id="2016530"/>
    <lineage>
        <taxon>Bacteria</taxon>
        <taxon>Pseudomonadati</taxon>
        <taxon>Bacteroidota</taxon>
        <taxon>Cytophagia</taxon>
        <taxon>Cytophagales</taxon>
        <taxon>Raineyaceae</taxon>
        <taxon>Raineya</taxon>
    </lineage>
</organism>
<accession>A0A2N3I9Q2</accession>
<evidence type="ECO:0000259" key="2">
    <source>
        <dbReference type="PROSITE" id="PS50112"/>
    </source>
</evidence>
<dbReference type="InterPro" id="IPR052155">
    <property type="entry name" value="Biofilm_reg_signaling"/>
</dbReference>
<gene>
    <name evidence="4" type="ORF">Rain11_2192</name>
</gene>
<dbReference type="Pfam" id="PF13188">
    <property type="entry name" value="PAS_8"/>
    <property type="match status" value="1"/>
</dbReference>
<dbReference type="AlphaFoldDB" id="A0A2N3I9Q2"/>
<dbReference type="Proteomes" id="UP000233387">
    <property type="component" value="Unassembled WGS sequence"/>
</dbReference>
<sequence>MLTTMDTPRTSLRPVKELFENIHQPVLIANELDNLIYANPAALQLLNATSVDIKNTPLKNFLTASYKREEGKGIANIKKLNEDKTTLVEAIESLAEYEGKMHKIILLKEMQTQYQSSEEKIRLLLKTIHKDIARREEEIDKLSAEIEARTQILNAAAIVSETDQYGTITFVNDTFCRIAKYTPQELIGKPHNIVRHPDMPKAVFKEMWDTIKAGKIFQGIVKNRAKDGTPYWVIATIGGVLDSEGKPYKYIGVRIDITDLIKRGMQVEKYLAP</sequence>
<proteinExistence type="predicted"/>
<dbReference type="RefSeq" id="WP_101359457.1">
    <property type="nucleotide sequence ID" value="NZ_NKXO01000039.1"/>
</dbReference>
<dbReference type="InterPro" id="IPR035965">
    <property type="entry name" value="PAS-like_dom_sf"/>
</dbReference>
<dbReference type="InterPro" id="IPR013655">
    <property type="entry name" value="PAS_fold_3"/>
</dbReference>
<keyword evidence="1" id="KW-0175">Coiled coil</keyword>
<dbReference type="CDD" id="cd00130">
    <property type="entry name" value="PAS"/>
    <property type="match status" value="1"/>
</dbReference>
<dbReference type="Pfam" id="PF08447">
    <property type="entry name" value="PAS_3"/>
    <property type="match status" value="1"/>
</dbReference>
<dbReference type="EMBL" id="NKXO01000039">
    <property type="protein sequence ID" value="PKQ67029.1"/>
    <property type="molecule type" value="Genomic_DNA"/>
</dbReference>
<evidence type="ECO:0000259" key="3">
    <source>
        <dbReference type="PROSITE" id="PS50113"/>
    </source>
</evidence>
<feature type="coiled-coil region" evidence="1">
    <location>
        <begin position="107"/>
        <end position="145"/>
    </location>
</feature>
<dbReference type="PROSITE" id="PS50113">
    <property type="entry name" value="PAC"/>
    <property type="match status" value="1"/>
</dbReference>
<dbReference type="Gene3D" id="3.30.450.20">
    <property type="entry name" value="PAS domain"/>
    <property type="match status" value="2"/>
</dbReference>
<dbReference type="PANTHER" id="PTHR44757:SF2">
    <property type="entry name" value="BIOFILM ARCHITECTURE MAINTENANCE PROTEIN MBAA"/>
    <property type="match status" value="1"/>
</dbReference>
<name>A0A2N3I9Q2_9BACT</name>
<feature type="domain" description="PAC" evidence="3">
    <location>
        <begin position="215"/>
        <end position="269"/>
    </location>
</feature>
<dbReference type="PROSITE" id="PS50112">
    <property type="entry name" value="PAS"/>
    <property type="match status" value="1"/>
</dbReference>